<sequence>MVVRVRGVEPEVFRSPPDLLSVGPPVDGEDHRTQTHVEDPTPTCSARPSHLRVPPTGWHKSSYSEGGEHCVEADDAALPAFRAPNAAWTTYIHAIHADRIWTTCQVASPQGD</sequence>
<dbReference type="AlphaFoldDB" id="A0A5P0YYD4"/>
<organism evidence="3 4">
    <name type="scientific">Streptomyces alkaliterrae</name>
    <dbReference type="NCBI Taxonomy" id="2213162"/>
    <lineage>
        <taxon>Bacteria</taxon>
        <taxon>Bacillati</taxon>
        <taxon>Actinomycetota</taxon>
        <taxon>Actinomycetes</taxon>
        <taxon>Kitasatosporales</taxon>
        <taxon>Streptomycetaceae</taxon>
        <taxon>Streptomyces</taxon>
    </lineage>
</organism>
<dbReference type="Proteomes" id="UP000320857">
    <property type="component" value="Unassembled WGS sequence"/>
</dbReference>
<reference evidence="3 4" key="1">
    <citation type="submission" date="2019-10" db="EMBL/GenBank/DDBJ databases">
        <title>Streptomyces sp. nov., a novel actinobacterium isolated from alkaline environment.</title>
        <authorList>
            <person name="Golinska P."/>
        </authorList>
    </citation>
    <scope>NUCLEOTIDE SEQUENCE [LARGE SCALE GENOMIC DNA]</scope>
    <source>
        <strain evidence="3 4">OF1</strain>
    </source>
</reference>
<feature type="compositionally biased region" description="Basic and acidic residues" evidence="1">
    <location>
        <begin position="28"/>
        <end position="39"/>
    </location>
</feature>
<protein>
    <submittedName>
        <fullName evidence="3">DUF397 domain-containing protein</fullName>
    </submittedName>
</protein>
<evidence type="ECO:0000313" key="4">
    <source>
        <dbReference type="Proteomes" id="UP000320857"/>
    </source>
</evidence>
<feature type="region of interest" description="Disordered" evidence="1">
    <location>
        <begin position="14"/>
        <end position="60"/>
    </location>
</feature>
<dbReference type="EMBL" id="VJYK02000519">
    <property type="protein sequence ID" value="MQS05316.1"/>
    <property type="molecule type" value="Genomic_DNA"/>
</dbReference>
<accession>A0A5P0YYD4</accession>
<proteinExistence type="predicted"/>
<name>A0A5P0YYD4_9ACTN</name>
<gene>
    <name evidence="3" type="ORF">FNX44_026475</name>
</gene>
<dbReference type="Pfam" id="PF04149">
    <property type="entry name" value="DUF397"/>
    <property type="match status" value="1"/>
</dbReference>
<keyword evidence="4" id="KW-1185">Reference proteome</keyword>
<evidence type="ECO:0000313" key="3">
    <source>
        <dbReference type="EMBL" id="MQS05316.1"/>
    </source>
</evidence>
<feature type="domain" description="DUF397" evidence="2">
    <location>
        <begin position="57"/>
        <end position="94"/>
    </location>
</feature>
<evidence type="ECO:0000256" key="1">
    <source>
        <dbReference type="SAM" id="MobiDB-lite"/>
    </source>
</evidence>
<evidence type="ECO:0000259" key="2">
    <source>
        <dbReference type="Pfam" id="PF04149"/>
    </source>
</evidence>
<dbReference type="InterPro" id="IPR007278">
    <property type="entry name" value="DUF397"/>
</dbReference>
<comment type="caution">
    <text evidence="3">The sequence shown here is derived from an EMBL/GenBank/DDBJ whole genome shotgun (WGS) entry which is preliminary data.</text>
</comment>